<dbReference type="InterPro" id="IPR025659">
    <property type="entry name" value="Tubby-like_C"/>
</dbReference>
<name>A0A1Q9DIM2_SYMMI</name>
<dbReference type="InterPro" id="IPR011990">
    <property type="entry name" value="TPR-like_helical_dom_sf"/>
</dbReference>
<evidence type="ECO:0000259" key="6">
    <source>
        <dbReference type="PROSITE" id="PS51352"/>
    </source>
</evidence>
<feature type="compositionally biased region" description="Low complexity" evidence="5">
    <location>
        <begin position="1138"/>
        <end position="1148"/>
    </location>
</feature>
<dbReference type="EMBL" id="LSRX01000519">
    <property type="protein sequence ID" value="OLP95009.1"/>
    <property type="molecule type" value="Genomic_DNA"/>
</dbReference>
<dbReference type="Gene3D" id="3.40.50.12780">
    <property type="entry name" value="N-terminal domain of ligase-like"/>
    <property type="match status" value="1"/>
</dbReference>
<dbReference type="InterPro" id="IPR017937">
    <property type="entry name" value="Thioredoxin_CS"/>
</dbReference>
<dbReference type="SUPFAM" id="SSF52833">
    <property type="entry name" value="Thioredoxin-like"/>
    <property type="match status" value="1"/>
</dbReference>
<comment type="caution">
    <text evidence="7">The sequence shown here is derived from an EMBL/GenBank/DDBJ whole genome shotgun (WGS) entry which is preliminary data.</text>
</comment>
<dbReference type="Pfam" id="PF00501">
    <property type="entry name" value="AMP-binding"/>
    <property type="match status" value="1"/>
</dbReference>
<keyword evidence="4" id="KW-0067">ATP-binding</keyword>
<protein>
    <submittedName>
        <fullName evidence="7">Long chain acyl-CoA synthetase 7, peroxisomal</fullName>
    </submittedName>
</protein>
<evidence type="ECO:0000256" key="4">
    <source>
        <dbReference type="ARBA" id="ARBA00022840"/>
    </source>
</evidence>
<feature type="region of interest" description="Disordered" evidence="5">
    <location>
        <begin position="1120"/>
        <end position="1156"/>
    </location>
</feature>
<keyword evidence="8" id="KW-1185">Reference proteome</keyword>
<dbReference type="OrthoDB" id="429813at2759"/>
<dbReference type="InterPro" id="IPR012336">
    <property type="entry name" value="Thioredoxin-like_fold"/>
</dbReference>
<dbReference type="Gene3D" id="3.40.30.10">
    <property type="entry name" value="Glutaredoxin"/>
    <property type="match status" value="1"/>
</dbReference>
<dbReference type="InterPro" id="IPR000873">
    <property type="entry name" value="AMP-dep_synth/lig_dom"/>
</dbReference>
<sequence length="1970" mass="213557">MLHDEVEPLVVQTSQLATANCAAQALVTSFHLYSSRRCLGWRTGESYTWHSYEEIGSMSAHFADSLQQLLRKVSATKGTPVIGLLSAVSIPWFIVDFACSLAAIPLVTMHRATDDAALAQILDKTGLCLLIASMHLQPVIQRASSRASASKLQMVIWIEDSSEPYCLQQSSRPLATGTDSSPPSWQQKGFLDALQEGSQALRVPSWRDPKRLAKLLPSSGSTGAPKLAVVTEEALFKGSCGRTPESLPGRLGSVDIVTYAYEAIRQSHDVLMQGGRIGTGVFSGSLDRMLEDVRALFWTGLYSDFENDVVEERSLLGNRIDVLISTGAPLQHQVQRFITSRMAADRVFGKLVVDGYGCTETGRIASNGTVAENVEIRLLDLPELGYLTSDSPPRGEILARTPYMAGYFSLERFTDQGTVRQMESDSEDWIVLNSVMYFRTGDVGELAVAPGNVRVIDRCKHHFKLAQGIHVAPEPIERVLLQSPLISQIFIWGCGFMQATGAVAEIPQRIVLEPVAFSEDAGLLTASGNFDPRDSILSLGLDSMGVALETLADLERLILAGPRATRAIVGKCSTVVNFEEEAEARCEDLASCVESRASAQRTPQSGHVVLLTGSTGFLGSFVAHALAHAGFKVHCLVRATCQEEATERLRTCLSFYQLSEDVPESISALPTTGVENPGLGVSEHAMPGMIDSIVHCAATVSGVLPYNALCTSNVTGTKQAILLALQKGARLVYVSTLGFVDDGHPETRRVSTANLHQRSGYAQSKWMAEQLVWRATESFGLRAVVLRPGTVCGARSGASNTKDAVSLLLLGLVKLGSTCTADRSPLPAGFNLVPVDYVADAVAFWLELCHELKDLSPEEFCKRVQQVDEMHPLYALRTISSLMTGRYKYRHLELQKTRKTPMADGDVQSDTIDWGKILGEELMLSGRAQAAQAAADKAANTEGSVQSDGDQPSAKEEKQSTVRTLHAIPSALKLLVLYFSGRWCPACTEFDSVIKDVYAGLKSLEESSDIEVVWVSCDLSEDTYKMHMKRIGSLLGAVWSPKRLQELSDRWKVKAIPAALVLDARDGRIVTATARRDMEEAKQRVMRSGSKDTRETEIYGSLMFRWLERLDAQRAALDDGMPVKGESSDESSEGSGSGQSSRSHTSKASSRRNSESSAQAMAEALALYHEMQDGGLKLLPIAVCRDKLLPGLQWNWALTLLKEAAGSQLALDVTAYSAAISACAAAVQWKWAEAPALRLSSEMAAAGADGEKNWQTCAIHVLSGVLPGVLWEQALNFLLGARQGTVLNDQSVGAIDLDSIAFATAVRVLATQSELASTGQDKRNWYGKRGKIAAFRAGEVPELLKALAESGSMKGNLICAAEWRGAWGGGFVWSAAIGRAMPQLPVPAAAVRNGHGPSADCGRVLLAAALGAHSKLSPANQSKLVPVSPTSPYSPWQNSSEGTPGRRVADECLEDGESDQVKPNDAEEHKAGFGWYLIRSALNGLRSPSKQDADQEQEQPRVQKDHSLDLIETMEEGHAHEITSDFVVPLRRSSKLWRFRVVRSEDKLSARLITDAGDFLMHASVRLEASRVDFHLYDPSQKDLFNPAKPAFTMGFNSSRDEWRLVAERCQACQYVPPHLSCATHGKQQVAVIKHRQASVGEGISNIMEVRIPGLYQNDTSVIWCPMLGMPDLAEAELSNEMQQLITRKPVWNEKVQSLVLDFKGRNIVSSEILGRKVAALRKLRDKQLAKQARSTAVTDTSEEQTCSMPVQVLQHPPVGTRYRLAAEKGHTVAQWRLGELLELLAKQSGLNGQKPNDAREALHWYTLAAQSGNAEAQSALALLLEDGADGVDQDPAAALTWHLAAAEKGNAVSQYCAACRLSSGGDVEAAHHWLQLSADQGFRPAKQVLEEAELSTLSGNSPGRGHSHLADPTSTADGEDLVGLAMRIAQQLKGLQDDEEAAQLLEELLNDCPSLVDSAGDAIADAASS</sequence>
<keyword evidence="1" id="KW-0596">Phosphopantetheine</keyword>
<evidence type="ECO:0000256" key="3">
    <source>
        <dbReference type="ARBA" id="ARBA00022741"/>
    </source>
</evidence>
<dbReference type="InterPro" id="IPR036249">
    <property type="entry name" value="Thioredoxin-like_sf"/>
</dbReference>
<dbReference type="PROSITE" id="PS00455">
    <property type="entry name" value="AMP_BINDING"/>
    <property type="match status" value="1"/>
</dbReference>
<dbReference type="GO" id="GO:0006950">
    <property type="term" value="P:response to stress"/>
    <property type="evidence" value="ECO:0007669"/>
    <property type="project" value="UniProtKB-ARBA"/>
</dbReference>
<accession>A0A1Q9DIM2</accession>
<dbReference type="InterPro" id="IPR006597">
    <property type="entry name" value="Sel1-like"/>
</dbReference>
<evidence type="ECO:0000313" key="8">
    <source>
        <dbReference type="Proteomes" id="UP000186817"/>
    </source>
</evidence>
<reference evidence="7 8" key="1">
    <citation type="submission" date="2016-02" db="EMBL/GenBank/DDBJ databases">
        <title>Genome analysis of coral dinoflagellate symbionts highlights evolutionary adaptations to a symbiotic lifestyle.</title>
        <authorList>
            <person name="Aranda M."/>
            <person name="Li Y."/>
            <person name="Liew Y.J."/>
            <person name="Baumgarten S."/>
            <person name="Simakov O."/>
            <person name="Wilson M."/>
            <person name="Piel J."/>
            <person name="Ashoor H."/>
            <person name="Bougouffa S."/>
            <person name="Bajic V.B."/>
            <person name="Ryu T."/>
            <person name="Ravasi T."/>
            <person name="Bayer T."/>
            <person name="Micklem G."/>
            <person name="Kim H."/>
            <person name="Bhak J."/>
            <person name="Lajeunesse T.C."/>
            <person name="Voolstra C.R."/>
        </authorList>
    </citation>
    <scope>NUCLEOTIDE SEQUENCE [LARGE SCALE GENOMIC DNA]</scope>
    <source>
        <strain evidence="7 8">CCMP2467</strain>
    </source>
</reference>
<keyword evidence="3" id="KW-0547">Nucleotide-binding</keyword>
<dbReference type="Gene3D" id="1.25.40.10">
    <property type="entry name" value="Tetratricopeptide repeat domain"/>
    <property type="match status" value="1"/>
</dbReference>
<dbReference type="Pfam" id="PF07993">
    <property type="entry name" value="NAD_binding_4"/>
    <property type="match status" value="1"/>
</dbReference>
<dbReference type="SMART" id="SM00671">
    <property type="entry name" value="SEL1"/>
    <property type="match status" value="3"/>
</dbReference>
<evidence type="ECO:0000256" key="1">
    <source>
        <dbReference type="ARBA" id="ARBA00022450"/>
    </source>
</evidence>
<dbReference type="SUPFAM" id="SSF81901">
    <property type="entry name" value="HCP-like"/>
    <property type="match status" value="1"/>
</dbReference>
<dbReference type="Pfam" id="PF13905">
    <property type="entry name" value="Thioredoxin_8"/>
    <property type="match status" value="1"/>
</dbReference>
<dbReference type="PROSITE" id="PS51352">
    <property type="entry name" value="THIOREDOXIN_2"/>
    <property type="match status" value="1"/>
</dbReference>
<dbReference type="InterPro" id="IPR042099">
    <property type="entry name" value="ANL_N_sf"/>
</dbReference>
<feature type="compositionally biased region" description="Polar residues" evidence="5">
    <location>
        <begin position="941"/>
        <end position="950"/>
    </location>
</feature>
<dbReference type="PANTHER" id="PTHR43272:SF33">
    <property type="entry name" value="AMP-BINDING DOMAIN-CONTAINING PROTEIN-RELATED"/>
    <property type="match status" value="1"/>
</dbReference>
<dbReference type="SUPFAM" id="SSF51735">
    <property type="entry name" value="NAD(P)-binding Rossmann-fold domains"/>
    <property type="match status" value="1"/>
</dbReference>
<evidence type="ECO:0000313" key="7">
    <source>
        <dbReference type="EMBL" id="OLP95009.1"/>
    </source>
</evidence>
<dbReference type="GO" id="GO:0016020">
    <property type="term" value="C:membrane"/>
    <property type="evidence" value="ECO:0007669"/>
    <property type="project" value="TreeGrafter"/>
</dbReference>
<dbReference type="PROSITE" id="PS00194">
    <property type="entry name" value="THIOREDOXIN_1"/>
    <property type="match status" value="1"/>
</dbReference>
<evidence type="ECO:0000256" key="2">
    <source>
        <dbReference type="ARBA" id="ARBA00022553"/>
    </source>
</evidence>
<gene>
    <name evidence="7" type="primary">LACS7</name>
    <name evidence="7" type="ORF">AK812_SmicGene22890</name>
</gene>
<feature type="domain" description="Thioredoxin" evidence="6">
    <location>
        <begin position="932"/>
        <end position="1091"/>
    </location>
</feature>
<evidence type="ECO:0000256" key="5">
    <source>
        <dbReference type="SAM" id="MobiDB-lite"/>
    </source>
</evidence>
<feature type="region of interest" description="Disordered" evidence="5">
    <location>
        <begin position="1897"/>
        <end position="1917"/>
    </location>
</feature>
<dbReference type="Proteomes" id="UP000186817">
    <property type="component" value="Unassembled WGS sequence"/>
</dbReference>
<dbReference type="GO" id="GO:0004467">
    <property type="term" value="F:long-chain fatty acid-CoA ligase activity"/>
    <property type="evidence" value="ECO:0007669"/>
    <property type="project" value="TreeGrafter"/>
</dbReference>
<feature type="compositionally biased region" description="Polar residues" evidence="5">
    <location>
        <begin position="1419"/>
        <end position="1442"/>
    </location>
</feature>
<dbReference type="SUPFAM" id="SSF56801">
    <property type="entry name" value="Acetyl-CoA synthetase-like"/>
    <property type="match status" value="1"/>
</dbReference>
<dbReference type="PANTHER" id="PTHR43272">
    <property type="entry name" value="LONG-CHAIN-FATTY-ACID--COA LIGASE"/>
    <property type="match status" value="1"/>
</dbReference>
<dbReference type="Gene3D" id="3.20.90.10">
    <property type="entry name" value="Tubby Protein, Chain A"/>
    <property type="match status" value="1"/>
</dbReference>
<proteinExistence type="predicted"/>
<keyword evidence="2" id="KW-0597">Phosphoprotein</keyword>
<dbReference type="InterPro" id="IPR020845">
    <property type="entry name" value="AMP-binding_CS"/>
</dbReference>
<feature type="region of interest" description="Disordered" evidence="5">
    <location>
        <begin position="935"/>
        <end position="962"/>
    </location>
</feature>
<feature type="region of interest" description="Disordered" evidence="5">
    <location>
        <begin position="1419"/>
        <end position="1447"/>
    </location>
</feature>
<dbReference type="GO" id="GO:0005524">
    <property type="term" value="F:ATP binding"/>
    <property type="evidence" value="ECO:0007669"/>
    <property type="project" value="UniProtKB-KW"/>
</dbReference>
<dbReference type="InterPro" id="IPR013120">
    <property type="entry name" value="FAR_NAD-bd"/>
</dbReference>
<dbReference type="InterPro" id="IPR013766">
    <property type="entry name" value="Thioredoxin_domain"/>
</dbReference>
<dbReference type="InterPro" id="IPR036291">
    <property type="entry name" value="NAD(P)-bd_dom_sf"/>
</dbReference>
<organism evidence="7 8">
    <name type="scientific">Symbiodinium microadriaticum</name>
    <name type="common">Dinoflagellate</name>
    <name type="synonym">Zooxanthella microadriatica</name>
    <dbReference type="NCBI Taxonomy" id="2951"/>
    <lineage>
        <taxon>Eukaryota</taxon>
        <taxon>Sar</taxon>
        <taxon>Alveolata</taxon>
        <taxon>Dinophyceae</taxon>
        <taxon>Suessiales</taxon>
        <taxon>Symbiodiniaceae</taxon>
        <taxon>Symbiodinium</taxon>
    </lineage>
</organism>
<dbReference type="Pfam" id="PF08238">
    <property type="entry name" value="Sel1"/>
    <property type="match status" value="3"/>
</dbReference>
<dbReference type="GO" id="GO:0005783">
    <property type="term" value="C:endoplasmic reticulum"/>
    <property type="evidence" value="ECO:0007669"/>
    <property type="project" value="TreeGrafter"/>
</dbReference>
<dbReference type="Gene3D" id="3.40.50.720">
    <property type="entry name" value="NAD(P)-binding Rossmann-like Domain"/>
    <property type="match status" value="1"/>
</dbReference>